<reference evidence="3" key="1">
    <citation type="journal article" date="2019" name="Int. J. Syst. Evol. Microbiol.">
        <title>The Global Catalogue of Microorganisms (GCM) 10K type strain sequencing project: providing services to taxonomists for standard genome sequencing and annotation.</title>
        <authorList>
            <consortium name="The Broad Institute Genomics Platform"/>
            <consortium name="The Broad Institute Genome Sequencing Center for Infectious Disease"/>
            <person name="Wu L."/>
            <person name="Ma J."/>
        </authorList>
    </citation>
    <scope>NUCLEOTIDE SEQUENCE [LARGE SCALE GENOMIC DNA]</scope>
    <source>
        <strain evidence="3">JCM 17759</strain>
    </source>
</reference>
<name>A0ABP8N903_9BACT</name>
<dbReference type="Proteomes" id="UP001500840">
    <property type="component" value="Unassembled WGS sequence"/>
</dbReference>
<keyword evidence="1" id="KW-1133">Transmembrane helix</keyword>
<keyword evidence="3" id="KW-1185">Reference proteome</keyword>
<proteinExistence type="predicted"/>
<sequence>MTQFATTADIRSTDDSSLLSYVRLYTLAFASVIAIDLLLRALSVGLTEPVGPAATAAFICTIPRNKPRFRSLRRFGIAVVLAALLAFATAVLYKSFGMEEAGELAWVSAGMFYTITFGCIESLSFWWTCVVTPGRSTANKKADNK</sequence>
<evidence type="ECO:0000256" key="1">
    <source>
        <dbReference type="SAM" id="Phobius"/>
    </source>
</evidence>
<accession>A0ABP8N903</accession>
<comment type="caution">
    <text evidence="2">The sequence shown here is derived from an EMBL/GenBank/DDBJ whole genome shotgun (WGS) entry which is preliminary data.</text>
</comment>
<protein>
    <submittedName>
        <fullName evidence="2">Uncharacterized protein</fullName>
    </submittedName>
</protein>
<gene>
    <name evidence="2" type="ORF">GCM10023156_45400</name>
</gene>
<feature type="transmembrane region" description="Helical" evidence="1">
    <location>
        <begin position="20"/>
        <end position="39"/>
    </location>
</feature>
<keyword evidence="1" id="KW-0812">Transmembrane</keyword>
<evidence type="ECO:0000313" key="3">
    <source>
        <dbReference type="Proteomes" id="UP001500840"/>
    </source>
</evidence>
<feature type="transmembrane region" description="Helical" evidence="1">
    <location>
        <begin position="75"/>
        <end position="93"/>
    </location>
</feature>
<keyword evidence="1" id="KW-0472">Membrane</keyword>
<dbReference type="EMBL" id="BAABGA010000058">
    <property type="protein sequence ID" value="GAA4462025.1"/>
    <property type="molecule type" value="Genomic_DNA"/>
</dbReference>
<evidence type="ECO:0000313" key="2">
    <source>
        <dbReference type="EMBL" id="GAA4462025.1"/>
    </source>
</evidence>
<feature type="transmembrane region" description="Helical" evidence="1">
    <location>
        <begin position="105"/>
        <end position="131"/>
    </location>
</feature>
<organism evidence="2 3">
    <name type="scientific">Novipirellula rosea</name>
    <dbReference type="NCBI Taxonomy" id="1031540"/>
    <lineage>
        <taxon>Bacteria</taxon>
        <taxon>Pseudomonadati</taxon>
        <taxon>Planctomycetota</taxon>
        <taxon>Planctomycetia</taxon>
        <taxon>Pirellulales</taxon>
        <taxon>Pirellulaceae</taxon>
        <taxon>Novipirellula</taxon>
    </lineage>
</organism>